<dbReference type="RefSeq" id="WP_092070261.1">
    <property type="nucleotide sequence ID" value="NZ_FNHB01000002.1"/>
</dbReference>
<dbReference type="Pfam" id="PF01613">
    <property type="entry name" value="Flavin_Reduct"/>
    <property type="match status" value="1"/>
</dbReference>
<dbReference type="Proteomes" id="UP000214880">
    <property type="component" value="Unassembled WGS sequence"/>
</dbReference>
<protein>
    <submittedName>
        <fullName evidence="3">NADH-FMN oxidoreductase RutF, flavin reductase (DIM6/NTAB) family</fullName>
    </submittedName>
</protein>
<gene>
    <name evidence="3" type="ORF">SAMN04488502_102107</name>
</gene>
<dbReference type="SUPFAM" id="SSF50475">
    <property type="entry name" value="FMN-binding split barrel"/>
    <property type="match status" value="1"/>
</dbReference>
<reference evidence="3 4" key="1">
    <citation type="submission" date="2016-10" db="EMBL/GenBank/DDBJ databases">
        <authorList>
            <person name="de Groot N.N."/>
        </authorList>
    </citation>
    <scope>NUCLEOTIDE SEQUENCE [LARGE SCALE GENOMIC DNA]</scope>
    <source>
        <strain evidence="3 4">DSM 1736</strain>
    </source>
</reference>
<dbReference type="InterPro" id="IPR052174">
    <property type="entry name" value="Flavoredoxin"/>
</dbReference>
<dbReference type="PANTHER" id="PTHR43567">
    <property type="entry name" value="FLAVOREDOXIN-RELATED-RELATED"/>
    <property type="match status" value="1"/>
</dbReference>
<dbReference type="InterPro" id="IPR002563">
    <property type="entry name" value="Flavin_Rdtase-like_dom"/>
</dbReference>
<evidence type="ECO:0000313" key="3">
    <source>
        <dbReference type="EMBL" id="SDM08207.1"/>
    </source>
</evidence>
<evidence type="ECO:0000259" key="2">
    <source>
        <dbReference type="SMART" id="SM00903"/>
    </source>
</evidence>
<evidence type="ECO:0000313" key="4">
    <source>
        <dbReference type="Proteomes" id="UP000214880"/>
    </source>
</evidence>
<dbReference type="Gene3D" id="2.30.110.10">
    <property type="entry name" value="Electron Transport, Fmn-binding Protein, Chain A"/>
    <property type="match status" value="1"/>
</dbReference>
<keyword evidence="4" id="KW-1185">Reference proteome</keyword>
<dbReference type="OrthoDB" id="9791490at2"/>
<proteinExistence type="inferred from homology"/>
<dbReference type="GO" id="GO:0016646">
    <property type="term" value="F:oxidoreductase activity, acting on the CH-NH group of donors, NAD or NADP as acceptor"/>
    <property type="evidence" value="ECO:0007669"/>
    <property type="project" value="UniProtKB-ARBA"/>
</dbReference>
<organism evidence="3 4">
    <name type="scientific">Dendrosporobacter quercicolus</name>
    <dbReference type="NCBI Taxonomy" id="146817"/>
    <lineage>
        <taxon>Bacteria</taxon>
        <taxon>Bacillati</taxon>
        <taxon>Bacillota</taxon>
        <taxon>Negativicutes</taxon>
        <taxon>Selenomonadales</taxon>
        <taxon>Sporomusaceae</taxon>
        <taxon>Dendrosporobacter</taxon>
    </lineage>
</organism>
<dbReference type="STRING" id="146817.SAMN04488502_102107"/>
<dbReference type="PANTHER" id="PTHR43567:SF5">
    <property type="entry name" value="HYPOTHETICAL CYTOSOLIC PROTEIN"/>
    <property type="match status" value="1"/>
</dbReference>
<name>A0A1G9QCK8_9FIRM</name>
<dbReference type="AlphaFoldDB" id="A0A1G9QCK8"/>
<dbReference type="SMART" id="SM00903">
    <property type="entry name" value="Flavin_Reduct"/>
    <property type="match status" value="1"/>
</dbReference>
<feature type="domain" description="Flavin reductase like" evidence="2">
    <location>
        <begin position="15"/>
        <end position="154"/>
    </location>
</feature>
<dbReference type="InterPro" id="IPR012349">
    <property type="entry name" value="Split_barrel_FMN-bd"/>
</dbReference>
<comment type="similarity">
    <text evidence="1">Belongs to the flavoredoxin family.</text>
</comment>
<dbReference type="EMBL" id="FNHB01000002">
    <property type="protein sequence ID" value="SDM08207.1"/>
    <property type="molecule type" value="Genomic_DNA"/>
</dbReference>
<accession>A0A1G9QCK8</accession>
<dbReference type="GO" id="GO:0010181">
    <property type="term" value="F:FMN binding"/>
    <property type="evidence" value="ECO:0007669"/>
    <property type="project" value="InterPro"/>
</dbReference>
<evidence type="ECO:0000256" key="1">
    <source>
        <dbReference type="ARBA" id="ARBA00038054"/>
    </source>
</evidence>
<sequence>MIKEISYNQYAEQAIEGVSKGAFLTTAVDGRVNTMTIAWGSIGSIWAKPIFTVLVRPSRYTYQLIEQSDEFTVSIPLKGMKEALALCGTKSGRDLDKIAAAGLATLPGRKGKTPLIAGCSLHYECKIVYKQTMTNQHLSPEIDAVKYSVEGYHTMYFGEIAAAYTEE</sequence>